<feature type="compositionally biased region" description="Basic and acidic residues" evidence="1">
    <location>
        <begin position="1"/>
        <end position="13"/>
    </location>
</feature>
<name>A0A7D5FNC5_9CAUD</name>
<feature type="compositionally biased region" description="Basic residues" evidence="1">
    <location>
        <begin position="33"/>
        <end position="44"/>
    </location>
</feature>
<sequence>MFGKTQEKIEKAGKKTRQGRSNRTKLSATSARPRQKRYRGQGRS</sequence>
<evidence type="ECO:0000313" key="3">
    <source>
        <dbReference type="Proteomes" id="UP000510897"/>
    </source>
</evidence>
<feature type="compositionally biased region" description="Basic residues" evidence="1">
    <location>
        <begin position="14"/>
        <end position="23"/>
    </location>
</feature>
<evidence type="ECO:0000256" key="1">
    <source>
        <dbReference type="SAM" id="MobiDB-lite"/>
    </source>
</evidence>
<feature type="region of interest" description="Disordered" evidence="1">
    <location>
        <begin position="1"/>
        <end position="44"/>
    </location>
</feature>
<accession>A0A7D5FNC5</accession>
<dbReference type="EMBL" id="MT586120">
    <property type="protein sequence ID" value="QLF86174.1"/>
    <property type="molecule type" value="Genomic_DNA"/>
</dbReference>
<gene>
    <name evidence="2" type="ORF">CC030809_00118</name>
</gene>
<evidence type="ECO:0000313" key="2">
    <source>
        <dbReference type="EMBL" id="QLF86174.1"/>
    </source>
</evidence>
<reference evidence="2 3" key="2">
    <citation type="submission" date="2020-07" db="EMBL/GenBank/DDBJ databases">
        <title>Signatures of coevolution in a cyanophage population.</title>
        <authorList>
            <person name="Abebe J."/>
        </authorList>
    </citation>
    <scope>NUCLEOTIDE SEQUENCE [LARGE SCALE GENOMIC DNA]</scope>
    <source>
        <strain evidence="2">0809CC03</strain>
    </source>
</reference>
<protein>
    <submittedName>
        <fullName evidence="2">Uncharacterized protein</fullName>
    </submittedName>
</protein>
<proteinExistence type="predicted"/>
<reference evidence="2 3" key="1">
    <citation type="submission" date="2020-06" db="EMBL/GenBank/DDBJ databases">
        <authorList>
            <person name="Puxty R.J."/>
            <person name="Weihe C."/>
            <person name="Marston M.F."/>
            <person name="Martiny J.B.H."/>
        </authorList>
    </citation>
    <scope>NUCLEOTIDE SEQUENCE [LARGE SCALE GENOMIC DNA]</scope>
    <source>
        <strain evidence="2">0809CC03</strain>
    </source>
</reference>
<organism evidence="2 3">
    <name type="scientific">Synechococcus phage S-CAM7</name>
    <dbReference type="NCBI Taxonomy" id="1883368"/>
    <lineage>
        <taxon>Viruses</taxon>
        <taxon>Duplodnaviria</taxon>
        <taxon>Heunggongvirae</taxon>
        <taxon>Uroviricota</taxon>
        <taxon>Caudoviricetes</taxon>
        <taxon>Pantevenvirales</taxon>
        <taxon>Kyanoviridae</taxon>
        <taxon>Mazuvirus</taxon>
        <taxon>Mazuvirus scam7</taxon>
    </lineage>
</organism>
<dbReference type="Proteomes" id="UP000510897">
    <property type="component" value="Segment"/>
</dbReference>